<dbReference type="EMBL" id="AE000513">
    <property type="protein sequence ID" value="AAF10295.1"/>
    <property type="molecule type" value="Genomic_DNA"/>
</dbReference>
<evidence type="ECO:0000313" key="8">
    <source>
        <dbReference type="Proteomes" id="UP000002524"/>
    </source>
</evidence>
<dbReference type="GO" id="GO:0005737">
    <property type="term" value="C:cytoplasm"/>
    <property type="evidence" value="ECO:0000318"/>
    <property type="project" value="GO_Central"/>
</dbReference>
<keyword evidence="8" id="KW-1185">Reference proteome</keyword>
<evidence type="ECO:0000256" key="5">
    <source>
        <dbReference type="SAM" id="MobiDB-lite"/>
    </source>
</evidence>
<dbReference type="InterPro" id="IPR011356">
    <property type="entry name" value="Leucine_aapep/pepB"/>
</dbReference>
<evidence type="ECO:0000259" key="6">
    <source>
        <dbReference type="PROSITE" id="PS00631"/>
    </source>
</evidence>
<comment type="similarity">
    <text evidence="1">Belongs to the peptidase M17 family.</text>
</comment>
<sequence>MPEMGAAVCPGSGSFHYVPRSQPAVSVLYSAHATHNPAAVARPHPAFRRQHGRGGPSGTWPQARRSSPEHARRGKRRSAGPCPHQCRRRPRSRPGAGRAGPQTEREVLRVEACEFPAALASAAAVAGWQDRRYKGQAAQDEETESTGEMQLHVSGLSAEEQQRTEGLLRGVTFARELTSAPANVLNPATLAREARGLASEHLQVEIWDESDIQARGMGLLLAVAAGSDLGPRLIRLTLPARGEKRRVIALVGKGITFDTGGYSLKTSAGMYGMKNDMGGAAAVLGAMAALAELREQVPEGVEVRAYVAAAENMVGPRAMRPGDIYRAANGKTVEVTNTDAEGRLVLGDALTVACDEGATEVIDLATLTGVKVSALGNDMAALFCNDRALAAGLEQAAESAGEMVWELPLHRPYLRGYQKNTLADLKNSDMQPAGASIKAALFLQEFVTRPWAHLDIAGNAEKDSVATGWGVGTLVEYVLAQG</sequence>
<dbReference type="Proteomes" id="UP000002524">
    <property type="component" value="Chromosome 1"/>
</dbReference>
<dbReference type="STRING" id="243230.DR_0717"/>
<gene>
    <name evidence="7" type="ordered locus">DR_0717</name>
</gene>
<dbReference type="PANTHER" id="PTHR11963:SF23">
    <property type="entry name" value="CYTOSOL AMINOPEPTIDASE"/>
    <property type="match status" value="1"/>
</dbReference>
<dbReference type="Pfam" id="PF00883">
    <property type="entry name" value="Peptidase_M17"/>
    <property type="match status" value="1"/>
</dbReference>
<dbReference type="GO" id="GO:0006508">
    <property type="term" value="P:proteolysis"/>
    <property type="evidence" value="ECO:0000318"/>
    <property type="project" value="GO_Central"/>
</dbReference>
<accession>Q9RWF2</accession>
<dbReference type="PROSITE" id="PS00631">
    <property type="entry name" value="CYTOSOL_AP"/>
    <property type="match status" value="1"/>
</dbReference>
<feature type="region of interest" description="Disordered" evidence="5">
    <location>
        <begin position="135"/>
        <end position="161"/>
    </location>
</feature>
<dbReference type="GO" id="GO:0008233">
    <property type="term" value="F:peptidase activity"/>
    <property type="evidence" value="ECO:0000318"/>
    <property type="project" value="GO_Central"/>
</dbReference>
<dbReference type="SUPFAM" id="SSF53187">
    <property type="entry name" value="Zn-dependent exopeptidases"/>
    <property type="match status" value="1"/>
</dbReference>
<evidence type="ECO:0000256" key="4">
    <source>
        <dbReference type="ARBA" id="ARBA00022801"/>
    </source>
</evidence>
<dbReference type="OrthoDB" id="9809354at2"/>
<dbReference type="InterPro" id="IPR000819">
    <property type="entry name" value="Peptidase_M17_C"/>
</dbReference>
<dbReference type="GO" id="GO:0070006">
    <property type="term" value="F:metalloaminopeptidase activity"/>
    <property type="evidence" value="ECO:0007669"/>
    <property type="project" value="InterPro"/>
</dbReference>
<dbReference type="eggNOG" id="COG0260">
    <property type="taxonomic scope" value="Bacteria"/>
</dbReference>
<dbReference type="HOGENOM" id="CLU_013734_7_0_0"/>
<name>Q9RWF2_DEIRA</name>
<evidence type="ECO:0000256" key="3">
    <source>
        <dbReference type="ARBA" id="ARBA00022670"/>
    </source>
</evidence>
<dbReference type="PRINTS" id="PR00481">
    <property type="entry name" value="LAMNOPPTDASE"/>
</dbReference>
<dbReference type="InParanoid" id="Q9RWF2"/>
<dbReference type="AlphaFoldDB" id="Q9RWF2"/>
<dbReference type="PIR" id="G75483">
    <property type="entry name" value="G75483"/>
</dbReference>
<dbReference type="GO" id="GO:0030145">
    <property type="term" value="F:manganese ion binding"/>
    <property type="evidence" value="ECO:0007669"/>
    <property type="project" value="InterPro"/>
</dbReference>
<dbReference type="PATRIC" id="fig|243230.17.peg.895"/>
<organism evidence="7 8">
    <name type="scientific">Deinococcus radiodurans (strain ATCC 13939 / DSM 20539 / JCM 16871 / CCUG 27074 / LMG 4051 / NBRC 15346 / NCIMB 9279 / VKM B-1422 / R1)</name>
    <dbReference type="NCBI Taxonomy" id="243230"/>
    <lineage>
        <taxon>Bacteria</taxon>
        <taxon>Thermotogati</taxon>
        <taxon>Deinococcota</taxon>
        <taxon>Deinococci</taxon>
        <taxon>Deinococcales</taxon>
        <taxon>Deinococcaceae</taxon>
        <taxon>Deinococcus</taxon>
    </lineage>
</organism>
<dbReference type="KEGG" id="dra:DR_0717"/>
<keyword evidence="3" id="KW-0645">Protease</keyword>
<evidence type="ECO:0000313" key="7">
    <source>
        <dbReference type="EMBL" id="AAF10295.1"/>
    </source>
</evidence>
<protein>
    <submittedName>
        <fullName evidence="7">Leucyl aminopeptidase, putative</fullName>
    </submittedName>
</protein>
<dbReference type="FunCoup" id="Q9RWF2">
    <property type="interactions" value="299"/>
</dbReference>
<dbReference type="PANTHER" id="PTHR11963">
    <property type="entry name" value="LEUCINE AMINOPEPTIDASE-RELATED"/>
    <property type="match status" value="1"/>
</dbReference>
<evidence type="ECO:0000256" key="1">
    <source>
        <dbReference type="ARBA" id="ARBA00009528"/>
    </source>
</evidence>
<reference evidence="7 8" key="1">
    <citation type="journal article" date="1999" name="Science">
        <title>Genome sequence of the radioresistant bacterium Deinococcus radiodurans R1.</title>
        <authorList>
            <person name="White O."/>
            <person name="Eisen J.A."/>
            <person name="Heidelberg J.F."/>
            <person name="Hickey E.K."/>
            <person name="Peterson J.D."/>
            <person name="Dodson R.J."/>
            <person name="Haft D.H."/>
            <person name="Gwinn M.L."/>
            <person name="Nelson W.C."/>
            <person name="Richardson D.L."/>
            <person name="Moffat K.S."/>
            <person name="Qin H."/>
            <person name="Jiang L."/>
            <person name="Pamphile W."/>
            <person name="Crosby M."/>
            <person name="Shen M."/>
            <person name="Vamathevan J.J."/>
            <person name="Lam P."/>
            <person name="McDonald L."/>
            <person name="Utterback T."/>
            <person name="Zalewski C."/>
            <person name="Makarova K.S."/>
            <person name="Aravind L."/>
            <person name="Daly M.J."/>
            <person name="Minton K.W."/>
            <person name="Fleischmann R.D."/>
            <person name="Ketchum K.A."/>
            <person name="Nelson K.E."/>
            <person name="Salzberg S."/>
            <person name="Smith H.O."/>
            <person name="Venter J.C."/>
            <person name="Fraser C.M."/>
        </authorList>
    </citation>
    <scope>NUCLEOTIDE SEQUENCE [LARGE SCALE GENOMIC DNA]</scope>
    <source>
        <strain evidence="8">ATCC 13939 / DSM 20539 / JCM 16871 / LMG 4051 / NBRC 15346 / NCIMB 9279 / R1 / VKM B-1422</strain>
    </source>
</reference>
<keyword evidence="4" id="KW-0378">Hydrolase</keyword>
<feature type="domain" description="Cytosol aminopeptidase" evidence="6">
    <location>
        <begin position="337"/>
        <end position="344"/>
    </location>
</feature>
<dbReference type="Gene3D" id="3.40.630.10">
    <property type="entry name" value="Zn peptidases"/>
    <property type="match status" value="1"/>
</dbReference>
<dbReference type="PaxDb" id="243230-DR_0717"/>
<evidence type="ECO:0000256" key="2">
    <source>
        <dbReference type="ARBA" id="ARBA00022438"/>
    </source>
</evidence>
<keyword evidence="2 7" id="KW-0031">Aminopeptidase</keyword>
<dbReference type="EnsemblBacteria" id="AAF10295">
    <property type="protein sequence ID" value="AAF10295"/>
    <property type="gene ID" value="DR_0717"/>
</dbReference>
<feature type="region of interest" description="Disordered" evidence="5">
    <location>
        <begin position="39"/>
        <end position="104"/>
    </location>
</feature>
<dbReference type="CDD" id="cd00433">
    <property type="entry name" value="Peptidase_M17"/>
    <property type="match status" value="1"/>
</dbReference>
<proteinExistence type="inferred from homology"/>